<accession>A0ABN9NW79</accession>
<evidence type="ECO:0000256" key="5">
    <source>
        <dbReference type="SAM" id="MobiDB-lite"/>
    </source>
</evidence>
<evidence type="ECO:0000256" key="3">
    <source>
        <dbReference type="ARBA" id="ARBA00023163"/>
    </source>
</evidence>
<evidence type="ECO:0000256" key="4">
    <source>
        <dbReference type="PROSITE-ProRule" id="PRU00335"/>
    </source>
</evidence>
<dbReference type="PRINTS" id="PR00455">
    <property type="entry name" value="HTHTETR"/>
</dbReference>
<gene>
    <name evidence="7" type="ORF">MU0050_001353</name>
</gene>
<dbReference type="InterPro" id="IPR036271">
    <property type="entry name" value="Tet_transcr_reg_TetR-rel_C_sf"/>
</dbReference>
<sequence length="231" mass="26044">MARKPAKQAVDSDSSDPKKSELTRIRILDATARVLSEKGYAGTRLTDVAKYAELQAPAIYYYFSSREDLIEEVMFAGISDMRQHLRAELDRLPDGTPPMERIVFAVETHLRHELELSDYATASIRNSGQIPEHLRSRQKKEAAAYDRIWRKLFSDARADGQLRDDIDDKLAQALVVGALNWAAEWWDPRRASLDTIVANAQTFVRHSLSPLPAPDEPTGRKSKRKTPAANS</sequence>
<dbReference type="Pfam" id="PF17932">
    <property type="entry name" value="TetR_C_24"/>
    <property type="match status" value="1"/>
</dbReference>
<dbReference type="RefSeq" id="WP_316515449.1">
    <property type="nucleotide sequence ID" value="NZ_OY726395.1"/>
</dbReference>
<name>A0ABN9NW79_9MYCO</name>
<proteinExistence type="predicted"/>
<evidence type="ECO:0000256" key="2">
    <source>
        <dbReference type="ARBA" id="ARBA00023125"/>
    </source>
</evidence>
<dbReference type="InterPro" id="IPR009057">
    <property type="entry name" value="Homeodomain-like_sf"/>
</dbReference>
<dbReference type="PANTHER" id="PTHR30055:SF234">
    <property type="entry name" value="HTH-TYPE TRANSCRIPTIONAL REGULATOR BETI"/>
    <property type="match status" value="1"/>
</dbReference>
<dbReference type="InterPro" id="IPR001647">
    <property type="entry name" value="HTH_TetR"/>
</dbReference>
<keyword evidence="2 4" id="KW-0238">DNA-binding</keyword>
<dbReference type="SUPFAM" id="SSF46689">
    <property type="entry name" value="Homeodomain-like"/>
    <property type="match status" value="1"/>
</dbReference>
<dbReference type="SUPFAM" id="SSF48498">
    <property type="entry name" value="Tetracyclin repressor-like, C-terminal domain"/>
    <property type="match status" value="1"/>
</dbReference>
<evidence type="ECO:0000259" key="6">
    <source>
        <dbReference type="PROSITE" id="PS50977"/>
    </source>
</evidence>
<dbReference type="InterPro" id="IPR050109">
    <property type="entry name" value="HTH-type_TetR-like_transc_reg"/>
</dbReference>
<keyword evidence="1" id="KW-0805">Transcription regulation</keyword>
<organism evidence="7 8">
    <name type="scientific">[Mycobacterium] wendilense</name>
    <dbReference type="NCBI Taxonomy" id="3064284"/>
    <lineage>
        <taxon>Bacteria</taxon>
        <taxon>Bacillati</taxon>
        <taxon>Actinomycetota</taxon>
        <taxon>Actinomycetes</taxon>
        <taxon>Mycobacteriales</taxon>
        <taxon>Mycobacteriaceae</taxon>
        <taxon>Mycolicibacter</taxon>
    </lineage>
</organism>
<dbReference type="Proteomes" id="UP001190466">
    <property type="component" value="Chromosome"/>
</dbReference>
<protein>
    <submittedName>
        <fullName evidence="7">TetR/AcrR family transcriptional regulator</fullName>
    </submittedName>
</protein>
<reference evidence="7 8" key="1">
    <citation type="submission" date="2023-08" db="EMBL/GenBank/DDBJ databases">
        <authorList>
            <person name="Folkvardsen B D."/>
            <person name="Norman A."/>
        </authorList>
    </citation>
    <scope>NUCLEOTIDE SEQUENCE [LARGE SCALE GENOMIC DNA]</scope>
    <source>
        <strain evidence="7 8">Mu0050</strain>
    </source>
</reference>
<feature type="compositionally biased region" description="Basic residues" evidence="5">
    <location>
        <begin position="220"/>
        <end position="231"/>
    </location>
</feature>
<dbReference type="Gene3D" id="1.10.357.10">
    <property type="entry name" value="Tetracycline Repressor, domain 2"/>
    <property type="match status" value="1"/>
</dbReference>
<dbReference type="PROSITE" id="PS50977">
    <property type="entry name" value="HTH_TETR_2"/>
    <property type="match status" value="1"/>
</dbReference>
<feature type="domain" description="HTH tetR-type" evidence="6">
    <location>
        <begin position="21"/>
        <end position="81"/>
    </location>
</feature>
<keyword evidence="3" id="KW-0804">Transcription</keyword>
<feature type="DNA-binding region" description="H-T-H motif" evidence="4">
    <location>
        <begin position="44"/>
        <end position="63"/>
    </location>
</feature>
<evidence type="ECO:0000256" key="1">
    <source>
        <dbReference type="ARBA" id="ARBA00023015"/>
    </source>
</evidence>
<keyword evidence="8" id="KW-1185">Reference proteome</keyword>
<evidence type="ECO:0000313" key="7">
    <source>
        <dbReference type="EMBL" id="CAJ1581063.1"/>
    </source>
</evidence>
<dbReference type="PANTHER" id="PTHR30055">
    <property type="entry name" value="HTH-TYPE TRANSCRIPTIONAL REGULATOR RUTR"/>
    <property type="match status" value="1"/>
</dbReference>
<dbReference type="InterPro" id="IPR041490">
    <property type="entry name" value="KstR2_TetR_C"/>
</dbReference>
<dbReference type="Pfam" id="PF00440">
    <property type="entry name" value="TetR_N"/>
    <property type="match status" value="1"/>
</dbReference>
<dbReference type="EMBL" id="OY726395">
    <property type="protein sequence ID" value="CAJ1581063.1"/>
    <property type="molecule type" value="Genomic_DNA"/>
</dbReference>
<evidence type="ECO:0000313" key="8">
    <source>
        <dbReference type="Proteomes" id="UP001190466"/>
    </source>
</evidence>
<feature type="region of interest" description="Disordered" evidence="5">
    <location>
        <begin position="207"/>
        <end position="231"/>
    </location>
</feature>
<feature type="region of interest" description="Disordered" evidence="5">
    <location>
        <begin position="1"/>
        <end position="20"/>
    </location>
</feature>